<organism evidence="2 3">
    <name type="scientific">Methylobacterium cerastii</name>
    <dbReference type="NCBI Taxonomy" id="932741"/>
    <lineage>
        <taxon>Bacteria</taxon>
        <taxon>Pseudomonadati</taxon>
        <taxon>Pseudomonadota</taxon>
        <taxon>Alphaproteobacteria</taxon>
        <taxon>Hyphomicrobiales</taxon>
        <taxon>Methylobacteriaceae</taxon>
        <taxon>Methylobacterium</taxon>
    </lineage>
</organism>
<dbReference type="EMBL" id="BPQG01000007">
    <property type="protein sequence ID" value="GJD42944.1"/>
    <property type="molecule type" value="Genomic_DNA"/>
</dbReference>
<evidence type="ECO:0000259" key="1">
    <source>
        <dbReference type="PROSITE" id="PS51832"/>
    </source>
</evidence>
<dbReference type="RefSeq" id="WP_147828329.1">
    <property type="nucleotide sequence ID" value="NZ_BPQG01000007.1"/>
</dbReference>
<dbReference type="PANTHER" id="PTHR43155:SF2">
    <property type="entry name" value="CYCLIC DI-GMP PHOSPHODIESTERASE PA4108"/>
    <property type="match status" value="1"/>
</dbReference>
<dbReference type="Pfam" id="PF13487">
    <property type="entry name" value="HD_5"/>
    <property type="match status" value="1"/>
</dbReference>
<dbReference type="SMART" id="SM00471">
    <property type="entry name" value="HDc"/>
    <property type="match status" value="1"/>
</dbReference>
<dbReference type="PROSITE" id="PS51832">
    <property type="entry name" value="HD_GYP"/>
    <property type="match status" value="1"/>
</dbReference>
<dbReference type="PANTHER" id="PTHR43155">
    <property type="entry name" value="CYCLIC DI-GMP PHOSPHODIESTERASE PA4108-RELATED"/>
    <property type="match status" value="1"/>
</dbReference>
<dbReference type="SUPFAM" id="SSF109604">
    <property type="entry name" value="HD-domain/PDEase-like"/>
    <property type="match status" value="1"/>
</dbReference>
<name>A0ABQ4QCJ6_9HYPH</name>
<protein>
    <recommendedName>
        <fullName evidence="1">HD-GYP domain-containing protein</fullName>
    </recommendedName>
</protein>
<dbReference type="InterPro" id="IPR006675">
    <property type="entry name" value="HDIG_dom"/>
</dbReference>
<accession>A0ABQ4QCJ6</accession>
<dbReference type="Gene3D" id="1.10.3210.10">
    <property type="entry name" value="Hypothetical protein af1432"/>
    <property type="match status" value="1"/>
</dbReference>
<feature type="domain" description="HD-GYP" evidence="1">
    <location>
        <begin position="159"/>
        <end position="344"/>
    </location>
</feature>
<dbReference type="CDD" id="cd00077">
    <property type="entry name" value="HDc"/>
    <property type="match status" value="1"/>
</dbReference>
<evidence type="ECO:0000313" key="2">
    <source>
        <dbReference type="EMBL" id="GJD42944.1"/>
    </source>
</evidence>
<dbReference type="InterPro" id="IPR003607">
    <property type="entry name" value="HD/PDEase_dom"/>
</dbReference>
<proteinExistence type="predicted"/>
<dbReference type="Proteomes" id="UP001055117">
    <property type="component" value="Unassembled WGS sequence"/>
</dbReference>
<gene>
    <name evidence="2" type="ORF">AFCDBAGC_0786</name>
</gene>
<reference evidence="2 3" key="1">
    <citation type="journal article" date="2021" name="Front. Microbiol.">
        <title>Comprehensive Comparative Genomics and Phenotyping of Methylobacterium Species.</title>
        <authorList>
            <person name="Alessa O."/>
            <person name="Ogura Y."/>
            <person name="Fujitani Y."/>
            <person name="Takami H."/>
            <person name="Hayashi T."/>
            <person name="Sahin N."/>
            <person name="Tani A."/>
        </authorList>
    </citation>
    <scope>NUCLEOTIDE SEQUENCE [LARGE SCALE GENOMIC DNA]</scope>
    <source>
        <strain evidence="2 3">DSM 23679</strain>
    </source>
</reference>
<sequence length="344" mass="37165">MAELLLISDDTHRTARLARDLPNVERSTVFDLYDDASCPAAAELIVSDVKALTSEALSRLRTLLERVRGQDVPYVCLFHDNGARTRAYAELLGASSLLSAASGPAALGSALAELRNRIDPMSDAMRRHGERAERFLCTTFVPGRPLSPVEIAAGTTLIETALQEGGIRSWVRAVRRFDDATHRHCLLVAGLAAAFGGVLMLGAADRHHLVKAALLHDVGKIAIDAAILNKPGKLDAVEMAEMRTHPAHGHAMLVGRGFDESLLAVAHSHHEMLDGSGYPDKLVGSQISDLVRLVTICDIFGALTEHRPYRARMESMPAYDILVGMAGRLDGDLVRAFKPVADAF</sequence>
<comment type="caution">
    <text evidence="2">The sequence shown here is derived from an EMBL/GenBank/DDBJ whole genome shotgun (WGS) entry which is preliminary data.</text>
</comment>
<dbReference type="NCBIfam" id="TIGR00277">
    <property type="entry name" value="HDIG"/>
    <property type="match status" value="1"/>
</dbReference>
<dbReference type="InterPro" id="IPR037522">
    <property type="entry name" value="HD_GYP_dom"/>
</dbReference>
<evidence type="ECO:0000313" key="3">
    <source>
        <dbReference type="Proteomes" id="UP001055117"/>
    </source>
</evidence>
<keyword evidence="3" id="KW-1185">Reference proteome</keyword>